<accession>A0A5B8IHH3</accession>
<proteinExistence type="predicted"/>
<organism evidence="1">
    <name type="scientific">Mimiviridae sp. ChoanoV1</name>
    <dbReference type="NCBI Taxonomy" id="2596887"/>
    <lineage>
        <taxon>Viruses</taxon>
        <taxon>Varidnaviria</taxon>
        <taxon>Bamfordvirae</taxon>
        <taxon>Nucleocytoviricota</taxon>
        <taxon>Megaviricetes</taxon>
        <taxon>Imitervirales</taxon>
        <taxon>Schizomimiviridae</taxon>
    </lineage>
</organism>
<reference evidence="1" key="1">
    <citation type="submission" date="2018-11" db="EMBL/GenBank/DDBJ databases">
        <title>A distinct lineage of giant viruses engineers rhodopsin photosystems in predatory marine eukaryotes.</title>
        <authorList>
            <person name="Needham D.M."/>
            <person name="Yoshizawa S."/>
            <person name="Hosaka T."/>
            <person name="Poirier C."/>
            <person name="Choi C.-J."/>
            <person name="Hehenberger E."/>
            <person name="Irwin N.A.T."/>
            <person name="Wilken S."/>
            <person name="Yung C.-M."/>
            <person name="Bachy C."/>
            <person name="Kurihara R."/>
            <person name="Nakajima Y."/>
            <person name="Kojima K."/>
            <person name="Kimura-Someya T."/>
            <person name="Leonard G."/>
            <person name="Malmstrom R.R."/>
            <person name="Mende D."/>
            <person name="Olson D.K."/>
            <person name="Sudo Y."/>
            <person name="Sudek S."/>
            <person name="Richards T.A."/>
            <person name="DeLong E.F."/>
            <person name="Keeling P.J."/>
            <person name="Santoro A.E."/>
            <person name="Shirouzu M."/>
            <person name="Iwasaki W."/>
            <person name="Worden A.Z."/>
        </authorList>
    </citation>
    <scope>NUCLEOTIDE SEQUENCE</scope>
</reference>
<protein>
    <submittedName>
        <fullName evidence="1">Uncharacterized protein</fullName>
    </submittedName>
</protein>
<sequence length="357" mass="42363">MSSNSNNYYPLSFNSPSQSDNIINYSISPSPDLKNLKSYDSNKYQNYDTFNKNPIASELETKKDFNPISFVENVNKTNFITHFYKKPKDIMTYDEIKAQNDDFSFCNLTPIPSSPTIKQDLPEFRNENICKIEKTTQYPKFSRNIYNKNKPNLSSICQLENYGPSISTQTQKEIPFDKCKQNGKSNNKIYNPKIINNCYKGIDDFCKKKENRNFNPTEFREIITRNKSIDQVYQHQPIYDLQMEYISEKKRGQKNKFYQRNNILNSNSYISKYNVTKPKCSNYINHEIKRYNQRNKKEFQTQHKQTENYDINSQKQYLKVNTLLDKVNFVDELNEEELEKLYCNYKHKTDIGLLDGF</sequence>
<dbReference type="EMBL" id="MK250086">
    <property type="protein sequence ID" value="QDY51955.1"/>
    <property type="molecule type" value="Genomic_DNA"/>
</dbReference>
<gene>
    <name evidence="1" type="ORF">2_27</name>
</gene>
<name>A0A5B8IHH3_9VIRU</name>
<evidence type="ECO:0000313" key="1">
    <source>
        <dbReference type="EMBL" id="QDY51955.1"/>
    </source>
</evidence>